<name>A0ABY8U081_TETOB</name>
<proteinExistence type="predicted"/>
<sequence length="486" mass="52150">MPWSAFPCSFDSSRLNGSKDQPTDLCYDSQSNSSNSNSSNSSGSNSTEGSDLARSLTTDGYNSLFSGVMPSRPQQRGCSRLRLQDAARLVLTVDFRVAAGKQLDRTYWFTIGDAVAALGTTSLPVANASLALDKRWSVNIDVTYLQSYLRANQTTRFALANGFDKAAGTNVPFWATVRLHAYYEIDPYATATPNVTVVKTEGPMDWQQQLDKLNEELLKLPTGSRVQDLNNVTAADSAVRAADVPDEVLPLVLPEKSGAAETADGITVVTATADNTGGNASWPNVTFPLPASLPAAGSIYRAQLLLAAKPEGCEQLWAVSPANTSCSQQQQQQLGEPYRELRVYLDGQLAGFSPIAFTTPLAGSNPLLWDAIAPAHTHTAPSYTFDLSPWLGRLNSPPEKTEKRASPGSNQGRSISVDIYQQTTGSWRIAATLLLWRSEAPVTVVAPPRVVLSPNMQQQLRSNCSSGEGGTALLENELSADAPCSV</sequence>
<evidence type="ECO:0000259" key="2">
    <source>
        <dbReference type="Pfam" id="PF12222"/>
    </source>
</evidence>
<keyword evidence="4" id="KW-1185">Reference proteome</keyword>
<feature type="region of interest" description="Disordered" evidence="1">
    <location>
        <begin position="394"/>
        <end position="415"/>
    </location>
</feature>
<dbReference type="Proteomes" id="UP001244341">
    <property type="component" value="Chromosome 5b"/>
</dbReference>
<protein>
    <recommendedName>
        <fullName evidence="2">Peptide N-acetyl-beta-D-glucosaminyl asparaginase amidase A N-terminal domain-containing protein</fullName>
    </recommendedName>
</protein>
<dbReference type="PANTHER" id="PTHR31104">
    <property type="entry name" value="PEPTIDE-N4-(N-ACETYL-BETA-GLUCOSAMINYL)ASPARAGINE AMIDASE A PROTEIN"/>
    <property type="match status" value="1"/>
</dbReference>
<dbReference type="Pfam" id="PF12222">
    <property type="entry name" value="PNGaseA"/>
    <property type="match status" value="1"/>
</dbReference>
<dbReference type="InterPro" id="IPR021102">
    <property type="entry name" value="PNGase_A"/>
</dbReference>
<accession>A0ABY8U081</accession>
<feature type="domain" description="Peptide N-acetyl-beta-D-glucosaminyl asparaginase amidase A N-terminal" evidence="2">
    <location>
        <begin position="88"/>
        <end position="440"/>
    </location>
</feature>
<evidence type="ECO:0000256" key="1">
    <source>
        <dbReference type="SAM" id="MobiDB-lite"/>
    </source>
</evidence>
<dbReference type="InterPro" id="IPR056948">
    <property type="entry name" value="PNGaseA_N"/>
</dbReference>
<evidence type="ECO:0000313" key="3">
    <source>
        <dbReference type="EMBL" id="WIA14615.1"/>
    </source>
</evidence>
<feature type="compositionally biased region" description="Low complexity" evidence="1">
    <location>
        <begin position="29"/>
        <end position="46"/>
    </location>
</feature>
<organism evidence="3 4">
    <name type="scientific">Tetradesmus obliquus</name>
    <name type="common">Green alga</name>
    <name type="synonym">Acutodesmus obliquus</name>
    <dbReference type="NCBI Taxonomy" id="3088"/>
    <lineage>
        <taxon>Eukaryota</taxon>
        <taxon>Viridiplantae</taxon>
        <taxon>Chlorophyta</taxon>
        <taxon>core chlorophytes</taxon>
        <taxon>Chlorophyceae</taxon>
        <taxon>CS clade</taxon>
        <taxon>Sphaeropleales</taxon>
        <taxon>Scenedesmaceae</taxon>
        <taxon>Tetradesmus</taxon>
    </lineage>
</organism>
<reference evidence="3 4" key="1">
    <citation type="submission" date="2023-05" db="EMBL/GenBank/DDBJ databases">
        <title>A 100% complete, gapless, phased diploid assembly of the Scenedesmus obliquus UTEX 3031 genome.</title>
        <authorList>
            <person name="Biondi T.C."/>
            <person name="Hanschen E.R."/>
            <person name="Kwon T."/>
            <person name="Eng W."/>
            <person name="Kruse C.P.S."/>
            <person name="Koehler S.I."/>
            <person name="Kunde Y."/>
            <person name="Gleasner C.D."/>
            <person name="You Mak K.T."/>
            <person name="Polle J."/>
            <person name="Hovde B.T."/>
            <person name="Starkenburg S.R."/>
        </authorList>
    </citation>
    <scope>NUCLEOTIDE SEQUENCE [LARGE SCALE GENOMIC DNA]</scope>
    <source>
        <strain evidence="3 4">DOE0152z</strain>
    </source>
</reference>
<feature type="region of interest" description="Disordered" evidence="1">
    <location>
        <begin position="13"/>
        <end position="52"/>
    </location>
</feature>
<dbReference type="EMBL" id="CP126212">
    <property type="protein sequence ID" value="WIA14615.1"/>
    <property type="molecule type" value="Genomic_DNA"/>
</dbReference>
<evidence type="ECO:0000313" key="4">
    <source>
        <dbReference type="Proteomes" id="UP001244341"/>
    </source>
</evidence>
<gene>
    <name evidence="3" type="ORF">OEZ85_003122</name>
</gene>